<dbReference type="PANTHER" id="PTHR14226:SF44">
    <property type="entry name" value="TRIACYLGLYCEROL LIPASE 3"/>
    <property type="match status" value="1"/>
</dbReference>
<dbReference type="Pfam" id="PF01734">
    <property type="entry name" value="Patatin"/>
    <property type="match status" value="1"/>
</dbReference>
<dbReference type="EMBL" id="JANBPT010000056">
    <property type="protein sequence ID" value="KAJ1928859.1"/>
    <property type="molecule type" value="Genomic_DNA"/>
</dbReference>
<evidence type="ECO:0000256" key="6">
    <source>
        <dbReference type="SAM" id="Phobius"/>
    </source>
</evidence>
<dbReference type="PROSITE" id="PS51635">
    <property type="entry name" value="PNPLA"/>
    <property type="match status" value="1"/>
</dbReference>
<feature type="domain" description="PNPLA" evidence="7">
    <location>
        <begin position="201"/>
        <end position="381"/>
    </location>
</feature>
<feature type="compositionally biased region" description="Basic residues" evidence="5">
    <location>
        <begin position="595"/>
        <end position="604"/>
    </location>
</feature>
<evidence type="ECO:0000256" key="1">
    <source>
        <dbReference type="ARBA" id="ARBA00022801"/>
    </source>
</evidence>
<evidence type="ECO:0000256" key="4">
    <source>
        <dbReference type="PROSITE-ProRule" id="PRU01161"/>
    </source>
</evidence>
<organism evidence="8 9">
    <name type="scientific">Tieghemiomyces parasiticus</name>
    <dbReference type="NCBI Taxonomy" id="78921"/>
    <lineage>
        <taxon>Eukaryota</taxon>
        <taxon>Fungi</taxon>
        <taxon>Fungi incertae sedis</taxon>
        <taxon>Zoopagomycota</taxon>
        <taxon>Kickxellomycotina</taxon>
        <taxon>Dimargaritomycetes</taxon>
        <taxon>Dimargaritales</taxon>
        <taxon>Dimargaritaceae</taxon>
        <taxon>Tieghemiomyces</taxon>
    </lineage>
</organism>
<dbReference type="GO" id="GO:0006641">
    <property type="term" value="P:triglyceride metabolic process"/>
    <property type="evidence" value="ECO:0007669"/>
    <property type="project" value="UniProtKB-ARBA"/>
</dbReference>
<keyword evidence="6" id="KW-0812">Transmembrane</keyword>
<comment type="caution">
    <text evidence="8">The sequence shown here is derived from an EMBL/GenBank/DDBJ whole genome shotgun (WGS) entry which is preliminary data.</text>
</comment>
<feature type="transmembrane region" description="Helical" evidence="6">
    <location>
        <begin position="21"/>
        <end position="41"/>
    </location>
</feature>
<protein>
    <submittedName>
        <fullName evidence="8">Triacylglycerol lipase</fullName>
        <ecNumber evidence="8">3.1.1.3</ecNumber>
    </submittedName>
</protein>
<dbReference type="SUPFAM" id="SSF52151">
    <property type="entry name" value="FabD/lysophospholipase-like"/>
    <property type="match status" value="1"/>
</dbReference>
<feature type="region of interest" description="Disordered" evidence="5">
    <location>
        <begin position="583"/>
        <end position="604"/>
    </location>
</feature>
<dbReference type="PANTHER" id="PTHR14226">
    <property type="entry name" value="NEUROPATHY TARGET ESTERASE/SWISS CHEESE D.MELANOGASTER"/>
    <property type="match status" value="1"/>
</dbReference>
<dbReference type="InterPro" id="IPR050301">
    <property type="entry name" value="NTE"/>
</dbReference>
<accession>A0A9W8ACM4</accession>
<evidence type="ECO:0000313" key="9">
    <source>
        <dbReference type="Proteomes" id="UP001150569"/>
    </source>
</evidence>
<reference evidence="8" key="1">
    <citation type="submission" date="2022-07" db="EMBL/GenBank/DDBJ databases">
        <title>Phylogenomic reconstructions and comparative analyses of Kickxellomycotina fungi.</title>
        <authorList>
            <person name="Reynolds N.K."/>
            <person name="Stajich J.E."/>
            <person name="Barry K."/>
            <person name="Grigoriev I.V."/>
            <person name="Crous P."/>
            <person name="Smith M.E."/>
        </authorList>
    </citation>
    <scope>NUCLEOTIDE SEQUENCE</scope>
    <source>
        <strain evidence="8">RSA 861</strain>
    </source>
</reference>
<gene>
    <name evidence="8" type="primary">TGL3</name>
    <name evidence="8" type="ORF">IWQ60_001655</name>
</gene>
<sequence length="604" mass="67703">MDTHGHRRRRSTGRKVLGRRWFRRAFNSCISVLLAWVYLWAEVLRYWGECFYARLARPSPSGDLQRRLVTAYDYASWYTGALEWDRLQGNDDWRRNPLSSHYDHRLIDARLAQLCEFDLTQDLTGMLFLLRSGLVRNLGGLNEPVLFTRAAAGTKILVEEYTRRVVHILTCIRDATGPAVPRHLKASFFYDTRQCYGRTVLVLNGGSTFGLCHLGVAKALWENRLLPRIIYGTAVGSLIAALICCHSDAELPDLFSTARIDLSAFRRVARRGHVARKLNRLLKFGYLLNVRVLEDCTRDNIGDTTFAEAYAKTGRILNIKVAPYRRHEPPQLLNYLTAPNVVIWSAACASTAALGLFERGDLLVKDAHGTLAAWHPPGAAIPTSKSGGQCGPVGDYDYYCGDDDDDDDLVDVSDPRQPYTRLAELFNVNHSIVSDASPRRLPLWSSPPAPLGHHPDHHRLSPTNLVSILGSLAVRLGRLAGRLVTDELQHRLAQLRQLRLLPAALESFTVERTAASAVIAPTFRLTDFYNMYASPTPDSLPYWILKGEQATWPEIPLIRNRCAIEFTLDAILDQSGEAQAVPAAHAVTPPLSSPPRRKRTMSFH</sequence>
<dbReference type="GO" id="GO:0004806">
    <property type="term" value="F:triacylglycerol lipase activity"/>
    <property type="evidence" value="ECO:0007669"/>
    <property type="project" value="UniProtKB-EC"/>
</dbReference>
<evidence type="ECO:0000256" key="2">
    <source>
        <dbReference type="ARBA" id="ARBA00022963"/>
    </source>
</evidence>
<evidence type="ECO:0000256" key="5">
    <source>
        <dbReference type="SAM" id="MobiDB-lite"/>
    </source>
</evidence>
<dbReference type="AlphaFoldDB" id="A0A9W8ACM4"/>
<keyword evidence="9" id="KW-1185">Reference proteome</keyword>
<dbReference type="Pfam" id="PF11815">
    <property type="entry name" value="DUF3336"/>
    <property type="match status" value="1"/>
</dbReference>
<dbReference type="InterPro" id="IPR016035">
    <property type="entry name" value="Acyl_Trfase/lysoPLipase"/>
</dbReference>
<dbReference type="GO" id="GO:0016042">
    <property type="term" value="P:lipid catabolic process"/>
    <property type="evidence" value="ECO:0007669"/>
    <property type="project" value="UniProtKB-KW"/>
</dbReference>
<dbReference type="EC" id="3.1.1.3" evidence="8"/>
<dbReference type="InterPro" id="IPR002641">
    <property type="entry name" value="PNPLA_dom"/>
</dbReference>
<evidence type="ECO:0000259" key="7">
    <source>
        <dbReference type="PROSITE" id="PS51635"/>
    </source>
</evidence>
<dbReference type="InterPro" id="IPR021771">
    <property type="entry name" value="Triacylglycerol_lipase_N"/>
</dbReference>
<keyword evidence="3" id="KW-0443">Lipid metabolism</keyword>
<name>A0A9W8ACM4_9FUNG</name>
<keyword evidence="6" id="KW-0472">Membrane</keyword>
<dbReference type="OrthoDB" id="10049244at2759"/>
<evidence type="ECO:0000256" key="3">
    <source>
        <dbReference type="ARBA" id="ARBA00023098"/>
    </source>
</evidence>
<dbReference type="Gene3D" id="3.40.1090.10">
    <property type="entry name" value="Cytosolic phospholipase A2 catalytic domain"/>
    <property type="match status" value="1"/>
</dbReference>
<evidence type="ECO:0000313" key="8">
    <source>
        <dbReference type="EMBL" id="KAJ1928859.1"/>
    </source>
</evidence>
<keyword evidence="1 8" id="KW-0378">Hydrolase</keyword>
<keyword evidence="6" id="KW-1133">Transmembrane helix</keyword>
<keyword evidence="2" id="KW-0442">Lipid degradation</keyword>
<comment type="caution">
    <text evidence="4">Lacks conserved residue(s) required for the propagation of feature annotation.</text>
</comment>
<proteinExistence type="predicted"/>
<dbReference type="Proteomes" id="UP001150569">
    <property type="component" value="Unassembled WGS sequence"/>
</dbReference>